<name>A0A979GUV9_CHIPD</name>
<dbReference type="GO" id="GO:0030416">
    <property type="term" value="P:methylamine metabolic process"/>
    <property type="evidence" value="ECO:0007669"/>
    <property type="project" value="InterPro"/>
</dbReference>
<dbReference type="KEGG" id="cpi:Cpin_3169"/>
<comment type="subcellular location">
    <subcellularLocation>
        <location evidence="1">Membrane</location>
        <topology evidence="1">Multi-pass membrane protein</topology>
    </subcellularLocation>
</comment>
<dbReference type="AlphaFoldDB" id="A0A979GUV9"/>
<feature type="transmembrane region" description="Helical" evidence="5">
    <location>
        <begin position="44"/>
        <end position="64"/>
    </location>
</feature>
<feature type="transmembrane region" description="Helical" evidence="5">
    <location>
        <begin position="113"/>
        <end position="130"/>
    </location>
</feature>
<evidence type="ECO:0000256" key="1">
    <source>
        <dbReference type="ARBA" id="ARBA00004141"/>
    </source>
</evidence>
<dbReference type="Pfam" id="PF07291">
    <property type="entry name" value="MauE"/>
    <property type="match status" value="1"/>
</dbReference>
<proteinExistence type="predicted"/>
<dbReference type="GO" id="GO:0016020">
    <property type="term" value="C:membrane"/>
    <property type="evidence" value="ECO:0007669"/>
    <property type="project" value="UniProtKB-SubCell"/>
</dbReference>
<evidence type="ECO:0000256" key="2">
    <source>
        <dbReference type="ARBA" id="ARBA00022692"/>
    </source>
</evidence>
<evidence type="ECO:0000313" key="7">
    <source>
        <dbReference type="EMBL" id="ACU60636.1"/>
    </source>
</evidence>
<organism evidence="7 8">
    <name type="scientific">Chitinophaga pinensis (strain ATCC 43595 / DSM 2588 / LMG 13176 / NBRC 15968 / NCIMB 11800 / UQM 2034)</name>
    <dbReference type="NCBI Taxonomy" id="485918"/>
    <lineage>
        <taxon>Bacteria</taxon>
        <taxon>Pseudomonadati</taxon>
        <taxon>Bacteroidota</taxon>
        <taxon>Chitinophagia</taxon>
        <taxon>Chitinophagales</taxon>
        <taxon>Chitinophagaceae</taxon>
        <taxon>Chitinophaga</taxon>
    </lineage>
</organism>
<feature type="domain" description="Methylamine utilisation protein MauE" evidence="6">
    <location>
        <begin position="4"/>
        <end position="129"/>
    </location>
</feature>
<reference evidence="7 8" key="2">
    <citation type="journal article" date="2010" name="Stand. Genomic Sci.">
        <title>Complete genome sequence of Chitinophaga pinensis type strain (UQM 2034).</title>
        <authorList>
            <person name="Glavina Del Rio T."/>
            <person name="Abt B."/>
            <person name="Spring S."/>
            <person name="Lapidus A."/>
            <person name="Nolan M."/>
            <person name="Tice H."/>
            <person name="Copeland A."/>
            <person name="Cheng J.F."/>
            <person name="Chen F."/>
            <person name="Bruce D."/>
            <person name="Goodwin L."/>
            <person name="Pitluck S."/>
            <person name="Ivanova N."/>
            <person name="Mavromatis K."/>
            <person name="Mikhailova N."/>
            <person name="Pati A."/>
            <person name="Chen A."/>
            <person name="Palaniappan K."/>
            <person name="Land M."/>
            <person name="Hauser L."/>
            <person name="Chang Y.J."/>
            <person name="Jeffries C.D."/>
            <person name="Chain P."/>
            <person name="Saunders E."/>
            <person name="Detter J.C."/>
            <person name="Brettin T."/>
            <person name="Rohde M."/>
            <person name="Goker M."/>
            <person name="Bristow J."/>
            <person name="Eisen J.A."/>
            <person name="Markowitz V."/>
            <person name="Hugenholtz P."/>
            <person name="Kyrpides N.C."/>
            <person name="Klenk H.P."/>
            <person name="Lucas S."/>
        </authorList>
    </citation>
    <scope>NUCLEOTIDE SEQUENCE [LARGE SCALE GENOMIC DNA]</scope>
    <source>
        <strain evidence="8">ATCC 43595 / DSM 2588 / LMG 13176 / NBRC 15968 / NCIMB 11800 / UQM 2034</strain>
    </source>
</reference>
<evidence type="ECO:0000256" key="3">
    <source>
        <dbReference type="ARBA" id="ARBA00022989"/>
    </source>
</evidence>
<keyword evidence="2 5" id="KW-0812">Transmembrane</keyword>
<evidence type="ECO:0000256" key="5">
    <source>
        <dbReference type="SAM" id="Phobius"/>
    </source>
</evidence>
<feature type="transmembrane region" description="Helical" evidence="5">
    <location>
        <begin position="71"/>
        <end position="93"/>
    </location>
</feature>
<keyword evidence="4 5" id="KW-0472">Membrane</keyword>
<dbReference type="RefSeq" id="WP_012790812.1">
    <property type="nucleotide sequence ID" value="NC_013132.1"/>
</dbReference>
<protein>
    <recommendedName>
        <fullName evidence="6">Methylamine utilisation protein MauE domain-containing protein</fullName>
    </recommendedName>
</protein>
<dbReference type="EMBL" id="CP001699">
    <property type="protein sequence ID" value="ACU60636.1"/>
    <property type="molecule type" value="Genomic_DNA"/>
</dbReference>
<reference evidence="8" key="1">
    <citation type="submission" date="2009-08" db="EMBL/GenBank/DDBJ databases">
        <title>The complete genome of Chitinophaga pinensis DSM 2588.</title>
        <authorList>
            <consortium name="US DOE Joint Genome Institute (JGI-PGF)"/>
            <person name="Lucas S."/>
            <person name="Copeland A."/>
            <person name="Lapidus A."/>
            <person name="Glavina del Rio T."/>
            <person name="Dalin E."/>
            <person name="Tice H."/>
            <person name="Bruce D."/>
            <person name="Goodwin L."/>
            <person name="Pitluck S."/>
            <person name="Kyrpides N."/>
            <person name="Mavromatis K."/>
            <person name="Ivanova N."/>
            <person name="Mikhailova N."/>
            <person name="Sims D."/>
            <person name="Meinche L."/>
            <person name="Brettin T."/>
            <person name="Detter J.C."/>
            <person name="Han C."/>
            <person name="Larimer F."/>
            <person name="Land M."/>
            <person name="Hauser L."/>
            <person name="Markowitz V."/>
            <person name="Cheng J.-F."/>
            <person name="Hugenholtz P."/>
            <person name="Woyke T."/>
            <person name="Wu D."/>
            <person name="Spring S."/>
            <person name="Klenk H.-P."/>
            <person name="Eisen J.A."/>
        </authorList>
    </citation>
    <scope>NUCLEOTIDE SEQUENCE [LARGE SCALE GENOMIC DNA]</scope>
    <source>
        <strain evidence="8">ATCC 43595 / DSM 2588 / LMG 13176 / NBRC 15968 / NCIMB 11800 / UQM 2034</strain>
    </source>
</reference>
<keyword evidence="3 5" id="KW-1133">Transmembrane helix</keyword>
<dbReference type="InterPro" id="IPR009908">
    <property type="entry name" value="Methylamine_util_MauE"/>
</dbReference>
<gene>
    <name evidence="7" type="ordered locus">Cpin_3169</name>
</gene>
<evidence type="ECO:0000256" key="4">
    <source>
        <dbReference type="ARBA" id="ARBA00023136"/>
    </source>
</evidence>
<accession>A0A979GUV9</accession>
<evidence type="ECO:0000313" key="8">
    <source>
        <dbReference type="Proteomes" id="UP000002215"/>
    </source>
</evidence>
<evidence type="ECO:0000259" key="6">
    <source>
        <dbReference type="Pfam" id="PF07291"/>
    </source>
</evidence>
<dbReference type="Proteomes" id="UP000002215">
    <property type="component" value="Chromosome"/>
</dbReference>
<sequence>MKTKLVKLITSLLVLLFVYAGLIKLFDHANFELQLAKSPFMLGMSSLVSWLLPLSELAVVGLLLFEKTRLIALYCSFFMMVLFTAYIIGILNFSYYIPCSCGGVLNSLGWNEHLIFNAFFVIISLIGIILQKRLNIEGLRPATPQFG</sequence>